<gene>
    <name evidence="2" type="ORF">CLV58_102206</name>
</gene>
<dbReference type="InterPro" id="IPR025665">
    <property type="entry name" value="Beta-barrel_OMP_2"/>
</dbReference>
<dbReference type="RefSeq" id="WP_245882188.1">
    <property type="nucleotide sequence ID" value="NZ_PVTE01000002.1"/>
</dbReference>
<dbReference type="Pfam" id="PF13568">
    <property type="entry name" value="OMP_b-brl_2"/>
    <property type="match status" value="1"/>
</dbReference>
<evidence type="ECO:0000259" key="1">
    <source>
        <dbReference type="Pfam" id="PF13568"/>
    </source>
</evidence>
<evidence type="ECO:0000313" key="3">
    <source>
        <dbReference type="Proteomes" id="UP000238375"/>
    </source>
</evidence>
<dbReference type="EMBL" id="PVTE01000002">
    <property type="protein sequence ID" value="PRY45457.1"/>
    <property type="molecule type" value="Genomic_DNA"/>
</dbReference>
<feature type="domain" description="Outer membrane protein beta-barrel" evidence="1">
    <location>
        <begin position="15"/>
        <end position="156"/>
    </location>
</feature>
<dbReference type="Proteomes" id="UP000238375">
    <property type="component" value="Unassembled WGS sequence"/>
</dbReference>
<sequence>MGVIGSLQLASQQFKGASSTLSGTTIVGFQTGVLLSSPLNEHLSIRPYLLYSVKGSNYSFGSTSVIRTFNHVAMPVQATYSFDVNTGHIVAGAGPFVAYAVGGTDKSDSLSAPIEFGSKSGEVRRFDYGLRISIGYELERGLGFMTYYEPSLANLTNIPSVTAKNSAFGFALYYLLEAND</sequence>
<reference evidence="2 3" key="1">
    <citation type="submission" date="2018-03" db="EMBL/GenBank/DDBJ databases">
        <title>Genomic Encyclopedia of Archaeal and Bacterial Type Strains, Phase II (KMG-II): from individual species to whole genera.</title>
        <authorList>
            <person name="Goeker M."/>
        </authorList>
    </citation>
    <scope>NUCLEOTIDE SEQUENCE [LARGE SCALE GENOMIC DNA]</scope>
    <source>
        <strain evidence="2 3">DSM 28354</strain>
    </source>
</reference>
<dbReference type="AlphaFoldDB" id="A0A2T0TIC4"/>
<comment type="caution">
    <text evidence="2">The sequence shown here is derived from an EMBL/GenBank/DDBJ whole genome shotgun (WGS) entry which is preliminary data.</text>
</comment>
<organism evidence="2 3">
    <name type="scientific">Spirosoma oryzae</name>
    <dbReference type="NCBI Taxonomy" id="1469603"/>
    <lineage>
        <taxon>Bacteria</taxon>
        <taxon>Pseudomonadati</taxon>
        <taxon>Bacteroidota</taxon>
        <taxon>Cytophagia</taxon>
        <taxon>Cytophagales</taxon>
        <taxon>Cytophagaceae</taxon>
        <taxon>Spirosoma</taxon>
    </lineage>
</organism>
<proteinExistence type="predicted"/>
<accession>A0A2T0TIC4</accession>
<evidence type="ECO:0000313" key="2">
    <source>
        <dbReference type="EMBL" id="PRY45457.1"/>
    </source>
</evidence>
<keyword evidence="3" id="KW-1185">Reference proteome</keyword>
<name>A0A2T0TIC4_9BACT</name>
<protein>
    <submittedName>
        <fullName evidence="2">Outer membrane protein with beta-barrel domain</fullName>
    </submittedName>
</protein>